<sequence>MHHLSRTALILGLVSYTFATAPTLRSLDTAPVLHFTLTRRGGKFAPTEFALDYVNLTYLAEELEKTEARFNLTKREVKGNKLVRKAKSNEVGEKGTSALMGEVAADGTWYAKIRIGDPPQEIETDLNMLVSDFYVVTTTSRKGSRYDDFFSQSAQKSLDRPYPTCYQHTDLFTLPTISDPLPISFPYCRLSKFSRNTLGPSGSTLGLAPSEHLSQTGSVSLLKQLLEKEVIQHPIFSLMLINGQDGVLSVGGTAASAIEMVVRQTEKALDQLSDKKKGKVDPVKKLEPLVKRGRHGKEVVAKREDWETDWVWTGVQGAEGWWQVLMRGVWVDGSKVLHNQAVVIDVCRTVRSSSQWPHPPEPKINSLQINSPFILAPPLAVKAFYASVSGSRPLPPPFSNFYVFPCLNPPTLHFEFSGTPFPFMQGGRGAEWSGIPGGKFSLGRLEAGSGYCVGAVVETRMGIREERDEVVHDVKRGRSATSRGGLGGNGMRDVWVIGEGFFRGVGGVFDFKEHRVGFKAY</sequence>
<dbReference type="Proteomes" id="UP000664534">
    <property type="component" value="Unassembled WGS sequence"/>
</dbReference>
<feature type="domain" description="Peptidase A1" evidence="2">
    <location>
        <begin position="109"/>
        <end position="519"/>
    </location>
</feature>
<protein>
    <recommendedName>
        <fullName evidence="2">Peptidase A1 domain-containing protein</fullName>
    </recommendedName>
</protein>
<feature type="signal peptide" evidence="1">
    <location>
        <begin position="1"/>
        <end position="19"/>
    </location>
</feature>
<gene>
    <name evidence="3" type="ORF">IMSHALPRED_010587</name>
</gene>
<dbReference type="SUPFAM" id="SSF50630">
    <property type="entry name" value="Acid proteases"/>
    <property type="match status" value="1"/>
</dbReference>
<dbReference type="InterPro" id="IPR021109">
    <property type="entry name" value="Peptidase_aspartic_dom_sf"/>
</dbReference>
<name>A0A8H3ESG0_9LECA</name>
<dbReference type="OrthoDB" id="15189at2759"/>
<keyword evidence="4" id="KW-1185">Reference proteome</keyword>
<accession>A0A8H3ESG0</accession>
<organism evidence="3 4">
    <name type="scientific">Imshaugia aleurites</name>
    <dbReference type="NCBI Taxonomy" id="172621"/>
    <lineage>
        <taxon>Eukaryota</taxon>
        <taxon>Fungi</taxon>
        <taxon>Dikarya</taxon>
        <taxon>Ascomycota</taxon>
        <taxon>Pezizomycotina</taxon>
        <taxon>Lecanoromycetes</taxon>
        <taxon>OSLEUM clade</taxon>
        <taxon>Lecanoromycetidae</taxon>
        <taxon>Lecanorales</taxon>
        <taxon>Lecanorineae</taxon>
        <taxon>Parmeliaceae</taxon>
        <taxon>Imshaugia</taxon>
    </lineage>
</organism>
<evidence type="ECO:0000259" key="2">
    <source>
        <dbReference type="PROSITE" id="PS51767"/>
    </source>
</evidence>
<dbReference type="PROSITE" id="PS51767">
    <property type="entry name" value="PEPTIDASE_A1"/>
    <property type="match status" value="1"/>
</dbReference>
<reference evidence="3" key="1">
    <citation type="submission" date="2021-03" db="EMBL/GenBank/DDBJ databases">
        <authorList>
            <person name="Tagirdzhanova G."/>
        </authorList>
    </citation>
    <scope>NUCLEOTIDE SEQUENCE</scope>
</reference>
<keyword evidence="1" id="KW-0732">Signal</keyword>
<dbReference type="AlphaFoldDB" id="A0A8H3ESG0"/>
<evidence type="ECO:0000256" key="1">
    <source>
        <dbReference type="SAM" id="SignalP"/>
    </source>
</evidence>
<proteinExistence type="predicted"/>
<comment type="caution">
    <text evidence="3">The sequence shown here is derived from an EMBL/GenBank/DDBJ whole genome shotgun (WGS) entry which is preliminary data.</text>
</comment>
<dbReference type="InterPro" id="IPR033121">
    <property type="entry name" value="PEPTIDASE_A1"/>
</dbReference>
<evidence type="ECO:0000313" key="3">
    <source>
        <dbReference type="EMBL" id="CAF9911824.1"/>
    </source>
</evidence>
<evidence type="ECO:0000313" key="4">
    <source>
        <dbReference type="Proteomes" id="UP000664534"/>
    </source>
</evidence>
<dbReference type="EMBL" id="CAJPDT010000009">
    <property type="protein sequence ID" value="CAF9911824.1"/>
    <property type="molecule type" value="Genomic_DNA"/>
</dbReference>
<dbReference type="Gene3D" id="2.40.70.10">
    <property type="entry name" value="Acid Proteases"/>
    <property type="match status" value="2"/>
</dbReference>
<feature type="chain" id="PRO_5034954120" description="Peptidase A1 domain-containing protein" evidence="1">
    <location>
        <begin position="20"/>
        <end position="521"/>
    </location>
</feature>